<dbReference type="RefSeq" id="WP_060851530.1">
    <property type="nucleotide sequence ID" value="NZ_AP014864.1"/>
</dbReference>
<dbReference type="InterPro" id="IPR027417">
    <property type="entry name" value="P-loop_NTPase"/>
</dbReference>
<dbReference type="Proteomes" id="UP000055316">
    <property type="component" value="Chromosome"/>
</dbReference>
<dbReference type="EMBL" id="AP014864">
    <property type="protein sequence ID" value="BAR81195.1"/>
    <property type="molecule type" value="Genomic_DNA"/>
</dbReference>
<dbReference type="Pfam" id="PF13479">
    <property type="entry name" value="AAA_24"/>
    <property type="match status" value="1"/>
</dbReference>
<evidence type="ECO:0008006" key="3">
    <source>
        <dbReference type="Google" id="ProtNLM"/>
    </source>
</evidence>
<dbReference type="Gene3D" id="3.40.50.300">
    <property type="entry name" value="P-loop containing nucleotide triphosphate hydrolases"/>
    <property type="match status" value="1"/>
</dbReference>
<organism evidence="1 2">
    <name type="scientific">Bacillus thuringiensis subsp. tolworthi</name>
    <dbReference type="NCBI Taxonomy" id="1442"/>
    <lineage>
        <taxon>Bacteria</taxon>
        <taxon>Bacillati</taxon>
        <taxon>Bacillota</taxon>
        <taxon>Bacilli</taxon>
        <taxon>Bacillales</taxon>
        <taxon>Bacillaceae</taxon>
        <taxon>Bacillus</taxon>
        <taxon>Bacillus cereus group</taxon>
    </lineage>
</organism>
<gene>
    <name evidence="1" type="ORF">KNN_00318</name>
</gene>
<reference evidence="1 2" key="1">
    <citation type="submission" date="2015-05" db="EMBL/GenBank/DDBJ databases">
        <title>Whole genome sequence of Bacillus thuringiensis serovar tolworthi Pasteur Institute Standard strain.</title>
        <authorList>
            <person name="Kanda K."/>
            <person name="Nakashima K."/>
            <person name="Nagano Y."/>
        </authorList>
    </citation>
    <scope>NUCLEOTIDE SEQUENCE [LARGE SCALE GENOMIC DNA]</scope>
    <source>
        <strain evidence="1 2">Pasteur Institute Standard strain</strain>
    </source>
</reference>
<accession>A0A9W3ZRH3</accession>
<proteinExistence type="predicted"/>
<protein>
    <recommendedName>
        <fullName evidence="3">AAA family ATPase</fullName>
    </recommendedName>
</protein>
<dbReference type="SUPFAM" id="SSF52540">
    <property type="entry name" value="P-loop containing nucleoside triphosphate hydrolases"/>
    <property type="match status" value="1"/>
</dbReference>
<name>A0A9W3ZRH3_BACTO</name>
<dbReference type="AlphaFoldDB" id="A0A9W3ZRH3"/>
<evidence type="ECO:0000313" key="1">
    <source>
        <dbReference type="EMBL" id="BAR81195.1"/>
    </source>
</evidence>
<evidence type="ECO:0000313" key="2">
    <source>
        <dbReference type="Proteomes" id="UP000055316"/>
    </source>
</evidence>
<sequence>MSLKVTDAQREKLKACIALFGASGGGKTLTSLILAYGMMKEAYPDLPEEELWKKIGVIDTEHKRSLLYANNTIKGYKIGSFKYVELDAPYSTVRYQQAIELLKKSGCEVVIADSLSHAWEGIGGILDQQQDLGGRFQDWKTMKPVIKEFIKSLTENDVHIIATLRTKQEYQAERDDNDKLQIRKLGLKPIQKDDLEYEFMIVLRMEQNHTATPTKDNSNLINENGELIKPEHGAIIYKWLELGVDVRAEQENERNALIAKIIEIVESSDEAAKMLDEIEFKTKQKLQDFNLKYLNAALDRLQVFNNKEEK</sequence>